<feature type="compositionally biased region" description="Basic and acidic residues" evidence="1">
    <location>
        <begin position="30"/>
        <end position="40"/>
    </location>
</feature>
<proteinExistence type="predicted"/>
<sequence>MNDGENARADVEGTDKETADARKNPPAGPHAKDHLIDESKTPGAGSLPEKDEQSITPGSG</sequence>
<organism evidence="2 3">
    <name type="scientific">Rhizobium esperanzae</name>
    <dbReference type="NCBI Taxonomy" id="1967781"/>
    <lineage>
        <taxon>Bacteria</taxon>
        <taxon>Pseudomonadati</taxon>
        <taxon>Pseudomonadota</taxon>
        <taxon>Alphaproteobacteria</taxon>
        <taxon>Hyphomicrobiales</taxon>
        <taxon>Rhizobiaceae</taxon>
        <taxon>Rhizobium/Agrobacterium group</taxon>
        <taxon>Rhizobium</taxon>
    </lineage>
</organism>
<gene>
    <name evidence="2" type="ORF">B5E41_10705</name>
</gene>
<evidence type="ECO:0000313" key="2">
    <source>
        <dbReference type="EMBL" id="OWO94875.1"/>
    </source>
</evidence>
<dbReference type="RefSeq" id="WP_088393414.1">
    <property type="nucleotide sequence ID" value="NZ_MXPU01000006.1"/>
</dbReference>
<comment type="caution">
    <text evidence="2">The sequence shown here is derived from an EMBL/GenBank/DDBJ whole genome shotgun (WGS) entry which is preliminary data.</text>
</comment>
<accession>A0A246DX11</accession>
<dbReference type="EMBL" id="MXPU01000006">
    <property type="protein sequence ID" value="OWO94875.1"/>
    <property type="molecule type" value="Genomic_DNA"/>
</dbReference>
<evidence type="ECO:0000256" key="1">
    <source>
        <dbReference type="SAM" id="MobiDB-lite"/>
    </source>
</evidence>
<reference evidence="2 3" key="1">
    <citation type="submission" date="2017-03" db="EMBL/GenBank/DDBJ databases">
        <title>Genome of strain Rhizobium sp. CNPSo 668.</title>
        <authorList>
            <person name="Ribeiro R."/>
        </authorList>
    </citation>
    <scope>NUCLEOTIDE SEQUENCE [LARGE SCALE GENOMIC DNA]</scope>
    <source>
        <strain evidence="2 3">CNPSo 668</strain>
    </source>
</reference>
<feature type="region of interest" description="Disordered" evidence="1">
    <location>
        <begin position="1"/>
        <end position="60"/>
    </location>
</feature>
<name>A0A246DX11_9HYPH</name>
<dbReference type="Proteomes" id="UP000197269">
    <property type="component" value="Unassembled WGS sequence"/>
</dbReference>
<dbReference type="AlphaFoldDB" id="A0A246DX11"/>
<protein>
    <submittedName>
        <fullName evidence="2">Uncharacterized protein</fullName>
    </submittedName>
</protein>
<feature type="compositionally biased region" description="Basic and acidic residues" evidence="1">
    <location>
        <begin position="1"/>
        <end position="23"/>
    </location>
</feature>
<evidence type="ECO:0000313" key="3">
    <source>
        <dbReference type="Proteomes" id="UP000197269"/>
    </source>
</evidence>